<dbReference type="Proteomes" id="UP000265750">
    <property type="component" value="Unassembled WGS sequence"/>
</dbReference>
<dbReference type="AlphaFoldDB" id="A0A3A1WKM5"/>
<protein>
    <submittedName>
        <fullName evidence="3">MarR family transcriptional regulator</fullName>
    </submittedName>
</protein>
<dbReference type="InterPro" id="IPR000835">
    <property type="entry name" value="HTH_MarR-typ"/>
</dbReference>
<dbReference type="EMBL" id="QYRN01000005">
    <property type="protein sequence ID" value="RIY00800.1"/>
    <property type="molecule type" value="Genomic_DNA"/>
</dbReference>
<dbReference type="PANTHER" id="PTHR33164:SF5">
    <property type="entry name" value="ORGANIC HYDROPEROXIDE RESISTANCE TRANSCRIPTIONAL REGULATOR"/>
    <property type="match status" value="1"/>
</dbReference>
<dbReference type="SUPFAM" id="SSF46785">
    <property type="entry name" value="Winged helix' DNA-binding domain"/>
    <property type="match status" value="1"/>
</dbReference>
<evidence type="ECO:0000259" key="2">
    <source>
        <dbReference type="PROSITE" id="PS50995"/>
    </source>
</evidence>
<dbReference type="SMART" id="SM00347">
    <property type="entry name" value="HTH_MARR"/>
    <property type="match status" value="1"/>
</dbReference>
<sequence length="156" mass="16790">MTRATVPLPLDDHLCFALYGASMAIGRLYKPILDGWGITYPQYLALAALWEADAQHVGALAERLALEPSTVTPLLTRLAAAGFVTRERDPADGRQVIVRLTEAGRALQDRSGCLGDALVAVAGLSLDELRRMTAVARRLRDAVASRDAGEPARSRP</sequence>
<proteinExistence type="predicted"/>
<dbReference type="PROSITE" id="PS50995">
    <property type="entry name" value="HTH_MARR_2"/>
    <property type="match status" value="1"/>
</dbReference>
<dbReference type="InterPro" id="IPR039422">
    <property type="entry name" value="MarR/SlyA-like"/>
</dbReference>
<dbReference type="Pfam" id="PF01047">
    <property type="entry name" value="MarR"/>
    <property type="match status" value="1"/>
</dbReference>
<dbReference type="InterPro" id="IPR036388">
    <property type="entry name" value="WH-like_DNA-bd_sf"/>
</dbReference>
<evidence type="ECO:0000313" key="3">
    <source>
        <dbReference type="EMBL" id="RIY00800.1"/>
    </source>
</evidence>
<reference evidence="4" key="1">
    <citation type="submission" date="2018-09" db="EMBL/GenBank/DDBJ databases">
        <authorList>
            <person name="Tuo L."/>
        </authorList>
    </citation>
    <scope>NUCLEOTIDE SEQUENCE [LARGE SCALE GENOMIC DNA]</scope>
    <source>
        <strain evidence="4">M2BS4Y-1</strain>
    </source>
</reference>
<dbReference type="RefSeq" id="WP_119540002.1">
    <property type="nucleotide sequence ID" value="NZ_QYRN01000005.1"/>
</dbReference>
<comment type="caution">
    <text evidence="3">The sequence shown here is derived from an EMBL/GenBank/DDBJ whole genome shotgun (WGS) entry which is preliminary data.</text>
</comment>
<dbReference type="OrthoDB" id="9806864at2"/>
<dbReference type="CDD" id="cd00090">
    <property type="entry name" value="HTH_ARSR"/>
    <property type="match status" value="1"/>
</dbReference>
<comment type="subcellular location">
    <subcellularLocation>
        <location evidence="1">Cytoplasm</location>
    </subcellularLocation>
</comment>
<name>A0A3A1WKM5_9HYPH</name>
<accession>A0A3A1WKM5</accession>
<dbReference type="InterPro" id="IPR036390">
    <property type="entry name" value="WH_DNA-bd_sf"/>
</dbReference>
<dbReference type="GO" id="GO:0003700">
    <property type="term" value="F:DNA-binding transcription factor activity"/>
    <property type="evidence" value="ECO:0007669"/>
    <property type="project" value="InterPro"/>
</dbReference>
<organism evidence="3 4">
    <name type="scientific">Aureimonas flava</name>
    <dbReference type="NCBI Taxonomy" id="2320271"/>
    <lineage>
        <taxon>Bacteria</taxon>
        <taxon>Pseudomonadati</taxon>
        <taxon>Pseudomonadota</taxon>
        <taxon>Alphaproteobacteria</taxon>
        <taxon>Hyphomicrobiales</taxon>
        <taxon>Aurantimonadaceae</taxon>
        <taxon>Aureimonas</taxon>
    </lineage>
</organism>
<dbReference type="PANTHER" id="PTHR33164">
    <property type="entry name" value="TRANSCRIPTIONAL REGULATOR, MARR FAMILY"/>
    <property type="match status" value="1"/>
</dbReference>
<dbReference type="Gene3D" id="1.10.10.10">
    <property type="entry name" value="Winged helix-like DNA-binding domain superfamily/Winged helix DNA-binding domain"/>
    <property type="match status" value="1"/>
</dbReference>
<keyword evidence="4" id="KW-1185">Reference proteome</keyword>
<feature type="domain" description="HTH marR-type" evidence="2">
    <location>
        <begin position="11"/>
        <end position="141"/>
    </location>
</feature>
<evidence type="ECO:0000256" key="1">
    <source>
        <dbReference type="ARBA" id="ARBA00004496"/>
    </source>
</evidence>
<dbReference type="GO" id="GO:0005737">
    <property type="term" value="C:cytoplasm"/>
    <property type="evidence" value="ECO:0007669"/>
    <property type="project" value="UniProtKB-SubCell"/>
</dbReference>
<dbReference type="InterPro" id="IPR011991">
    <property type="entry name" value="ArsR-like_HTH"/>
</dbReference>
<gene>
    <name evidence="3" type="ORF">D3218_10340</name>
</gene>
<dbReference type="GO" id="GO:0006950">
    <property type="term" value="P:response to stress"/>
    <property type="evidence" value="ECO:0007669"/>
    <property type="project" value="TreeGrafter"/>
</dbReference>
<evidence type="ECO:0000313" key="4">
    <source>
        <dbReference type="Proteomes" id="UP000265750"/>
    </source>
</evidence>